<evidence type="ECO:0000256" key="14">
    <source>
        <dbReference type="ARBA" id="ARBA00022932"/>
    </source>
</evidence>
<evidence type="ECO:0000256" key="1">
    <source>
        <dbReference type="ARBA" id="ARBA00002180"/>
    </source>
</evidence>
<comment type="function">
    <text evidence="1">The aspartyl protease (PR) mediates the proteolytic cleavages of the Gag and Gag-Pol polyproteins after assembly of the VLP.</text>
</comment>
<keyword evidence="8" id="KW-0255">Endonuclease</keyword>
<dbReference type="PROSITE" id="PS50158">
    <property type="entry name" value="ZF_CCHC"/>
    <property type="match status" value="1"/>
</dbReference>
<feature type="non-terminal residue" evidence="21">
    <location>
        <position position="1"/>
    </location>
</feature>
<evidence type="ECO:0000313" key="21">
    <source>
        <dbReference type="EMBL" id="JAC14679.1"/>
    </source>
</evidence>
<keyword evidence="17" id="KW-0511">Multifunctional enzyme</keyword>
<evidence type="ECO:0000259" key="20">
    <source>
        <dbReference type="PROSITE" id="PS50994"/>
    </source>
</evidence>
<dbReference type="PANTHER" id="PTHR42648:SF11">
    <property type="entry name" value="TRANSPOSON TY4-P GAG-POL POLYPROTEIN"/>
    <property type="match status" value="1"/>
</dbReference>
<keyword evidence="12" id="KW-0229">DNA integration</keyword>
<evidence type="ECO:0000256" key="17">
    <source>
        <dbReference type="ARBA" id="ARBA00023268"/>
    </source>
</evidence>
<dbReference type="SUPFAM" id="SSF57756">
    <property type="entry name" value="Retrovirus zinc finger-like domains"/>
    <property type="match status" value="1"/>
</dbReference>
<organism evidence="21">
    <name type="scientific">Triatoma infestans</name>
    <name type="common">Assassin bug</name>
    <dbReference type="NCBI Taxonomy" id="30076"/>
    <lineage>
        <taxon>Eukaryota</taxon>
        <taxon>Metazoa</taxon>
        <taxon>Ecdysozoa</taxon>
        <taxon>Arthropoda</taxon>
        <taxon>Hexapoda</taxon>
        <taxon>Insecta</taxon>
        <taxon>Pterygota</taxon>
        <taxon>Neoptera</taxon>
        <taxon>Paraneoptera</taxon>
        <taxon>Hemiptera</taxon>
        <taxon>Heteroptera</taxon>
        <taxon>Panheteroptera</taxon>
        <taxon>Cimicomorpha</taxon>
        <taxon>Reduviidae</taxon>
        <taxon>Triatominae</taxon>
        <taxon>Triatoma</taxon>
    </lineage>
</organism>
<evidence type="ECO:0000256" key="13">
    <source>
        <dbReference type="ARBA" id="ARBA00022918"/>
    </source>
</evidence>
<dbReference type="GO" id="GO:0015074">
    <property type="term" value="P:DNA integration"/>
    <property type="evidence" value="ECO:0007669"/>
    <property type="project" value="UniProtKB-KW"/>
</dbReference>
<dbReference type="Pfam" id="PF14223">
    <property type="entry name" value="Retrotran_gag_2"/>
    <property type="match status" value="1"/>
</dbReference>
<evidence type="ECO:0000256" key="2">
    <source>
        <dbReference type="ARBA" id="ARBA00022612"/>
    </source>
</evidence>
<dbReference type="Gene3D" id="3.30.420.10">
    <property type="entry name" value="Ribonuclease H-like superfamily/Ribonuclease H"/>
    <property type="match status" value="1"/>
</dbReference>
<dbReference type="InterPro" id="IPR057670">
    <property type="entry name" value="SH3_retrovirus"/>
</dbReference>
<dbReference type="InterPro" id="IPR013103">
    <property type="entry name" value="RVT_2"/>
</dbReference>
<dbReference type="InterPro" id="IPR054722">
    <property type="entry name" value="PolX-like_BBD"/>
</dbReference>
<dbReference type="CDD" id="cd09272">
    <property type="entry name" value="RNase_HI_RT_Ty1"/>
    <property type="match status" value="1"/>
</dbReference>
<dbReference type="Pfam" id="PF00665">
    <property type="entry name" value="rve"/>
    <property type="match status" value="1"/>
</dbReference>
<protein>
    <submittedName>
        <fullName evidence="21">Putative retrovirus-related pol polyprotein from transposon tnt</fullName>
    </submittedName>
</protein>
<evidence type="ECO:0000256" key="3">
    <source>
        <dbReference type="ARBA" id="ARBA00022670"/>
    </source>
</evidence>
<keyword evidence="6" id="KW-0547">Nucleotide-binding</keyword>
<dbReference type="InterPro" id="IPR001584">
    <property type="entry name" value="Integrase_cat-core"/>
</dbReference>
<evidence type="ECO:0000256" key="16">
    <source>
        <dbReference type="ARBA" id="ARBA00023172"/>
    </source>
</evidence>
<reference evidence="21" key="1">
    <citation type="journal article" date="2014" name="PLoS Negl. Trop. Dis.">
        <title>An updated insight into the Sialotranscriptome of Triatoma infestans: developmental stage and geographic variations.</title>
        <authorList>
            <person name="Schwarz A."/>
            <person name="Medrano-Mercado N."/>
            <person name="Schaub G.A."/>
            <person name="Struchiner C.J."/>
            <person name="Bargues M.D."/>
            <person name="Levy M.Z."/>
            <person name="Ribeiro J.M."/>
        </authorList>
    </citation>
    <scope>NUCLEOTIDE SEQUENCE</scope>
    <source>
        <strain evidence="21">Chile</strain>
        <tissue evidence="21">Salivary glands</tissue>
    </source>
</reference>
<dbReference type="SUPFAM" id="SSF53098">
    <property type="entry name" value="Ribonuclease H-like"/>
    <property type="match status" value="1"/>
</dbReference>
<dbReference type="GO" id="GO:0003964">
    <property type="term" value="F:RNA-directed DNA polymerase activity"/>
    <property type="evidence" value="ECO:0007669"/>
    <property type="project" value="UniProtKB-KW"/>
</dbReference>
<keyword evidence="4" id="KW-0540">Nuclease</keyword>
<evidence type="ECO:0000256" key="4">
    <source>
        <dbReference type="ARBA" id="ARBA00022722"/>
    </source>
</evidence>
<evidence type="ECO:0000259" key="19">
    <source>
        <dbReference type="PROSITE" id="PS50158"/>
    </source>
</evidence>
<keyword evidence="3" id="KW-0645">Protease</keyword>
<keyword evidence="18" id="KW-0863">Zinc-finger</keyword>
<dbReference type="InterPro" id="IPR001878">
    <property type="entry name" value="Znf_CCHC"/>
</dbReference>
<keyword evidence="14" id="KW-0808">Transferase</keyword>
<dbReference type="PROSITE" id="PS50994">
    <property type="entry name" value="INTEGRASE"/>
    <property type="match status" value="1"/>
</dbReference>
<keyword evidence="10" id="KW-0067">ATP-binding</keyword>
<sequence length="1311" mass="150456">QFGIKPFDGANFDNWLFRIKLFLEQNGVVSVLSEDPPTDDEAKLKVFKEDDVKARNIIVQGLSDNMLTMVKEKKTAKEMIETLSATFEKKGMKSLVNAQKAWRKLEFRKDKSLQDFIQEFEKLASEVKTAGGKLEEEEMINQLLVAMPSDYDSVVSAMDIMFNKDKKAVTFEYVKNTLLTEEERILKKDSVSESCGSNVFASYNGRFGNVRKPSVSIQPFRSGFFNGKCYKCGMRGHTKDRCPKLRTNSSRNYFAADEGEVNKPVSFLAGKSNYQVSVNKPKLTFYVDSGSSDHLTGDRSVFSNYVELKVPKKICSAKQGIELDAYGIGNINAMSNNIFCEIKNVYYVPEVRKNLLSVSRMESAGMKVIFSNGVVKSFLNDELVLSGVKKGSLYAVEFLINESESNLSNKVRNCKQGDDSLRLWHRRLGHLCFDSVRTLVKRDLVDGLDELKNCMFDKELCEPCVLGKMTRQPFNRKGVRAAKPLELVHTDVCGPINPKSWDGYSYFITFTDDYTHMVTIYLLRSKSEVVQKFKTYYNYVTRHFNRPLLKLKSDNGGEYVNSELREFCDEKGIRFLCTVPYNPESNGVAERMNRTLVDKARTVLIDSKLSKELWGEAVYFAAYVTNRSPTTSCEKTPAELWEGRKPNLYNLRVFGSIAYKHIPRELRKKLDQKSEKLIMVGYAPSGGYRLWDGNAGKIVIGRSVVFDESVGNQGELATIHSNVRVTEVPVTEDVQDEVVPIGVQPADDELLKDELRKENRRQTKKPLWQRDYVTEFNDEDEEVMFALQAGLLDSDEVPQTYEEIDTLEDKDAWMKAIQEEFDVLHESKTWNVVPQPQNQKLIDCKWVFTRKHDGMYKARLVARGFQQKENFDDVYSPVLRLQTLRILLSVAVQRKYFIHQLDVKGAFLYGDIEEDVYLKPPPGLKIKDGFVLKLKRSIYGLRKSPKYWNKRFHDFMTDLGFKRSVNDYCLYFKGSMYVLVYVDDLLMLSDILSEISVLKEALFLNFRMKDLGNSKLRYLGISICKEGDDLYIDQSNYLMSVLKKYGMEQCNPTDIPMDANFKIDTDIVINKSLEYKCRSLIGSLMYATIGSRPDLSTSVYYLSRFQSKPCEELWTALKRILRYIKGTINYRLKFSVDKDSLPLVGYADADWARDVDRKSTTGYVFKVYQNTVIWRSKKQQTVALSTAEAEFVSLCDAAVEACWIRKLLYDLGIIVEVVRIYEDNQSTIKAVKNPDQKRLKHMDIKLNFVKEKVEDGSIEIEYINTKHQLADVLTKPLMTSDFKNFVNLLGLKSNVRLRGNVGKDANEHFPI</sequence>
<keyword evidence="7" id="KW-0064">Aspartyl protease</keyword>
<dbReference type="GO" id="GO:0003676">
    <property type="term" value="F:nucleic acid binding"/>
    <property type="evidence" value="ECO:0007669"/>
    <property type="project" value="InterPro"/>
</dbReference>
<accession>A0A023F102</accession>
<keyword evidence="5" id="KW-0479">Metal-binding</keyword>
<dbReference type="Pfam" id="PF07727">
    <property type="entry name" value="RVT_2"/>
    <property type="match status" value="1"/>
</dbReference>
<dbReference type="GO" id="GO:0003887">
    <property type="term" value="F:DNA-directed DNA polymerase activity"/>
    <property type="evidence" value="ECO:0007669"/>
    <property type="project" value="UniProtKB-KW"/>
</dbReference>
<dbReference type="Pfam" id="PF13976">
    <property type="entry name" value="gag_pre-integrs"/>
    <property type="match status" value="1"/>
</dbReference>
<evidence type="ECO:0000256" key="8">
    <source>
        <dbReference type="ARBA" id="ARBA00022759"/>
    </source>
</evidence>
<keyword evidence="2" id="KW-1188">Viral release from host cell</keyword>
<keyword evidence="11" id="KW-0460">Magnesium</keyword>
<evidence type="ECO:0000256" key="15">
    <source>
        <dbReference type="ARBA" id="ARBA00023113"/>
    </source>
</evidence>
<keyword evidence="9" id="KW-0378">Hydrolase</keyword>
<evidence type="ECO:0000256" key="11">
    <source>
        <dbReference type="ARBA" id="ARBA00022842"/>
    </source>
</evidence>
<feature type="domain" description="CCHC-type" evidence="19">
    <location>
        <begin position="228"/>
        <end position="244"/>
    </location>
</feature>
<proteinExistence type="evidence at transcript level"/>
<dbReference type="PANTHER" id="PTHR42648">
    <property type="entry name" value="TRANSPOSASE, PUTATIVE-RELATED"/>
    <property type="match status" value="1"/>
</dbReference>
<keyword evidence="14" id="KW-0239">DNA-directed DNA polymerase</keyword>
<dbReference type="GO" id="GO:0004519">
    <property type="term" value="F:endonuclease activity"/>
    <property type="evidence" value="ECO:0007669"/>
    <property type="project" value="UniProtKB-KW"/>
</dbReference>
<keyword evidence="16" id="KW-0233">DNA recombination</keyword>
<evidence type="ECO:0000256" key="5">
    <source>
        <dbReference type="ARBA" id="ARBA00022723"/>
    </source>
</evidence>
<feature type="domain" description="Integrase catalytic" evidence="20">
    <location>
        <begin position="480"/>
        <end position="645"/>
    </location>
</feature>
<dbReference type="Pfam" id="PF22936">
    <property type="entry name" value="Pol_BBD"/>
    <property type="match status" value="1"/>
</dbReference>
<dbReference type="InterPro" id="IPR036875">
    <property type="entry name" value="Znf_CCHC_sf"/>
</dbReference>
<dbReference type="InterPro" id="IPR039537">
    <property type="entry name" value="Retrotran_Ty1/copia-like"/>
</dbReference>
<dbReference type="SUPFAM" id="SSF56672">
    <property type="entry name" value="DNA/RNA polymerases"/>
    <property type="match status" value="1"/>
</dbReference>
<dbReference type="GO" id="GO:0042575">
    <property type="term" value="C:DNA polymerase complex"/>
    <property type="evidence" value="ECO:0007669"/>
    <property type="project" value="UniProtKB-ARBA"/>
</dbReference>
<evidence type="ECO:0000256" key="12">
    <source>
        <dbReference type="ARBA" id="ARBA00022908"/>
    </source>
</evidence>
<evidence type="ECO:0000256" key="18">
    <source>
        <dbReference type="PROSITE-ProRule" id="PRU00047"/>
    </source>
</evidence>
<keyword evidence="14" id="KW-0548">Nucleotidyltransferase</keyword>
<dbReference type="InterPro" id="IPR012337">
    <property type="entry name" value="RNaseH-like_sf"/>
</dbReference>
<dbReference type="GO" id="GO:0005524">
    <property type="term" value="F:ATP binding"/>
    <property type="evidence" value="ECO:0007669"/>
    <property type="project" value="UniProtKB-KW"/>
</dbReference>
<dbReference type="InterPro" id="IPR036397">
    <property type="entry name" value="RNaseH_sf"/>
</dbReference>
<keyword evidence="18" id="KW-0862">Zinc</keyword>
<dbReference type="EMBL" id="GBBI01004033">
    <property type="protein sequence ID" value="JAC14679.1"/>
    <property type="molecule type" value="mRNA"/>
</dbReference>
<dbReference type="Pfam" id="PF25597">
    <property type="entry name" value="SH3_retrovirus"/>
    <property type="match status" value="1"/>
</dbReference>
<name>A0A023F102_TRIIF</name>
<evidence type="ECO:0000256" key="7">
    <source>
        <dbReference type="ARBA" id="ARBA00022750"/>
    </source>
</evidence>
<dbReference type="InterPro" id="IPR043502">
    <property type="entry name" value="DNA/RNA_pol_sf"/>
</dbReference>
<dbReference type="GO" id="GO:0008270">
    <property type="term" value="F:zinc ion binding"/>
    <property type="evidence" value="ECO:0007669"/>
    <property type="project" value="UniProtKB-KW"/>
</dbReference>
<keyword evidence="13" id="KW-0695">RNA-directed DNA polymerase</keyword>
<dbReference type="GO" id="GO:0006508">
    <property type="term" value="P:proteolysis"/>
    <property type="evidence" value="ECO:0007669"/>
    <property type="project" value="UniProtKB-KW"/>
</dbReference>
<dbReference type="GO" id="GO:0006310">
    <property type="term" value="P:DNA recombination"/>
    <property type="evidence" value="ECO:0007669"/>
    <property type="project" value="UniProtKB-KW"/>
</dbReference>
<evidence type="ECO:0000256" key="10">
    <source>
        <dbReference type="ARBA" id="ARBA00022840"/>
    </source>
</evidence>
<evidence type="ECO:0000256" key="6">
    <source>
        <dbReference type="ARBA" id="ARBA00022741"/>
    </source>
</evidence>
<evidence type="ECO:0000256" key="9">
    <source>
        <dbReference type="ARBA" id="ARBA00022801"/>
    </source>
</evidence>
<dbReference type="GO" id="GO:0004190">
    <property type="term" value="F:aspartic-type endopeptidase activity"/>
    <property type="evidence" value="ECO:0007669"/>
    <property type="project" value="UniProtKB-KW"/>
</dbReference>
<keyword evidence="15" id="KW-0917">Virion maturation</keyword>
<dbReference type="InterPro" id="IPR025724">
    <property type="entry name" value="GAG-pre-integrase_dom"/>
</dbReference>